<comment type="caution">
    <text evidence="1">The sequence shown here is derived from an EMBL/GenBank/DDBJ whole genome shotgun (WGS) entry which is preliminary data.</text>
</comment>
<sequence>MFFINPLNVLRILTEYYEDDFKDKTDRISFREQELANTLREMLDHCLKHADLVMETGTDLDFEAELANYEVSLEEIAAFVDEEEEDEKENAIGQLELFSQHSDYQPTPPNRSYDLIELDYKKKAVDYWLNINGKQRPLVSVLRKFRKVKNRQNLLN</sequence>
<dbReference type="AlphaFoldDB" id="A0A1W0WCP0"/>
<name>A0A1W0WCP0_HYPEX</name>
<organism evidence="1 2">
    <name type="scientific">Hypsibius exemplaris</name>
    <name type="common">Freshwater tardigrade</name>
    <dbReference type="NCBI Taxonomy" id="2072580"/>
    <lineage>
        <taxon>Eukaryota</taxon>
        <taxon>Metazoa</taxon>
        <taxon>Ecdysozoa</taxon>
        <taxon>Tardigrada</taxon>
        <taxon>Eutardigrada</taxon>
        <taxon>Parachela</taxon>
        <taxon>Hypsibioidea</taxon>
        <taxon>Hypsibiidae</taxon>
        <taxon>Hypsibius</taxon>
    </lineage>
</organism>
<evidence type="ECO:0000313" key="2">
    <source>
        <dbReference type="Proteomes" id="UP000192578"/>
    </source>
</evidence>
<reference evidence="2" key="1">
    <citation type="submission" date="2017-01" db="EMBL/GenBank/DDBJ databases">
        <title>Comparative genomics of anhydrobiosis in the tardigrade Hypsibius dujardini.</title>
        <authorList>
            <person name="Yoshida Y."/>
            <person name="Koutsovoulos G."/>
            <person name="Laetsch D."/>
            <person name="Stevens L."/>
            <person name="Kumar S."/>
            <person name="Horikawa D."/>
            <person name="Ishino K."/>
            <person name="Komine S."/>
            <person name="Tomita M."/>
            <person name="Blaxter M."/>
            <person name="Arakawa K."/>
        </authorList>
    </citation>
    <scope>NUCLEOTIDE SEQUENCE [LARGE SCALE GENOMIC DNA]</scope>
    <source>
        <strain evidence="2">Z151</strain>
    </source>
</reference>
<protein>
    <submittedName>
        <fullName evidence="1">Uncharacterized protein</fullName>
    </submittedName>
</protein>
<proteinExistence type="predicted"/>
<gene>
    <name evidence="1" type="ORF">BV898_12844</name>
</gene>
<dbReference type="Proteomes" id="UP000192578">
    <property type="component" value="Unassembled WGS sequence"/>
</dbReference>
<dbReference type="EMBL" id="MTYJ01000134">
    <property type="protein sequence ID" value="OQV12923.1"/>
    <property type="molecule type" value="Genomic_DNA"/>
</dbReference>
<accession>A0A1W0WCP0</accession>
<evidence type="ECO:0000313" key="1">
    <source>
        <dbReference type="EMBL" id="OQV12923.1"/>
    </source>
</evidence>
<keyword evidence="2" id="KW-1185">Reference proteome</keyword>